<protein>
    <submittedName>
        <fullName evidence="1">Uncharacterized protein</fullName>
    </submittedName>
</protein>
<evidence type="ECO:0000313" key="1">
    <source>
        <dbReference type="EMBL" id="RZS77550.1"/>
    </source>
</evidence>
<comment type="caution">
    <text evidence="1">The sequence shown here is derived from an EMBL/GenBank/DDBJ whole genome shotgun (WGS) entry which is preliminary data.</text>
</comment>
<dbReference type="Proteomes" id="UP000293638">
    <property type="component" value="Unassembled WGS sequence"/>
</dbReference>
<keyword evidence="2" id="KW-1185">Reference proteome</keyword>
<dbReference type="EMBL" id="SGXD01000009">
    <property type="protein sequence ID" value="RZS77550.1"/>
    <property type="molecule type" value="Genomic_DNA"/>
</dbReference>
<reference evidence="1 2" key="1">
    <citation type="submission" date="2019-02" db="EMBL/GenBank/DDBJ databases">
        <title>Genomic Encyclopedia of Type Strains, Phase IV (KMG-IV): sequencing the most valuable type-strain genomes for metagenomic binning, comparative biology and taxonomic classification.</title>
        <authorList>
            <person name="Goeker M."/>
        </authorList>
    </citation>
    <scope>NUCLEOTIDE SEQUENCE [LARGE SCALE GENOMIC DNA]</scope>
    <source>
        <strain evidence="1 2">DSM 45622</strain>
    </source>
</reference>
<gene>
    <name evidence="1" type="ORF">EV189_3984</name>
</gene>
<organism evidence="1 2">
    <name type="scientific">Motilibacter rhizosphaerae</name>
    <dbReference type="NCBI Taxonomy" id="598652"/>
    <lineage>
        <taxon>Bacteria</taxon>
        <taxon>Bacillati</taxon>
        <taxon>Actinomycetota</taxon>
        <taxon>Actinomycetes</taxon>
        <taxon>Motilibacterales</taxon>
        <taxon>Motilibacteraceae</taxon>
        <taxon>Motilibacter</taxon>
    </lineage>
</organism>
<proteinExistence type="predicted"/>
<dbReference type="AlphaFoldDB" id="A0A4Q7N766"/>
<accession>A0A4Q7N766</accession>
<evidence type="ECO:0000313" key="2">
    <source>
        <dbReference type="Proteomes" id="UP000293638"/>
    </source>
</evidence>
<name>A0A4Q7N766_9ACTN</name>
<sequence length="86" mass="8865">MTATGETPVHMLDGVITLRPSPGEERQTTVVAARAGHFSADLPVGSYAVTGTTSPAYGGSVTCAAAQLLRVVAHEDNQVDVDCQIP</sequence>